<organism evidence="13 14">
    <name type="scientific">Effrenium voratum</name>
    <dbReference type="NCBI Taxonomy" id="2562239"/>
    <lineage>
        <taxon>Eukaryota</taxon>
        <taxon>Sar</taxon>
        <taxon>Alveolata</taxon>
        <taxon>Dinophyceae</taxon>
        <taxon>Suessiales</taxon>
        <taxon>Symbiodiniaceae</taxon>
        <taxon>Effrenium</taxon>
    </lineage>
</organism>
<keyword evidence="9" id="KW-0456">Lyase</keyword>
<dbReference type="HAMAP" id="MF_00133">
    <property type="entry name" value="Trp_synth_beta"/>
    <property type="match status" value="1"/>
</dbReference>
<dbReference type="GO" id="GO:0004640">
    <property type="term" value="F:phosphoribosylanthranilate isomerase activity"/>
    <property type="evidence" value="ECO:0007669"/>
    <property type="project" value="InterPro"/>
</dbReference>
<dbReference type="SUPFAM" id="SSF51366">
    <property type="entry name" value="Ribulose-phoshate binding barrel"/>
    <property type="match status" value="1"/>
</dbReference>
<dbReference type="SUPFAM" id="SSF53686">
    <property type="entry name" value="Tryptophan synthase beta subunit-like PLP-dependent enzymes"/>
    <property type="match status" value="1"/>
</dbReference>
<keyword evidence="4" id="KW-0028">Amino-acid biosynthesis</keyword>
<feature type="domain" description="N-(5'phosphoribosyl) anthranilate isomerase (PRAI)" evidence="12">
    <location>
        <begin position="5"/>
        <end position="208"/>
    </location>
</feature>
<dbReference type="GO" id="GO:0005737">
    <property type="term" value="C:cytoplasm"/>
    <property type="evidence" value="ECO:0007669"/>
    <property type="project" value="TreeGrafter"/>
</dbReference>
<dbReference type="Pfam" id="PF00291">
    <property type="entry name" value="PALP"/>
    <property type="match status" value="1"/>
</dbReference>
<dbReference type="CDD" id="cd06446">
    <property type="entry name" value="Trp-synth_B"/>
    <property type="match status" value="1"/>
</dbReference>
<keyword evidence="5" id="KW-0822">Tryptophan biosynthesis</keyword>
<evidence type="ECO:0000313" key="14">
    <source>
        <dbReference type="Proteomes" id="UP001178507"/>
    </source>
</evidence>
<dbReference type="FunFam" id="3.40.50.1100:FF:000001">
    <property type="entry name" value="Tryptophan synthase beta chain"/>
    <property type="match status" value="1"/>
</dbReference>
<dbReference type="InterPro" id="IPR001240">
    <property type="entry name" value="PRAI_dom"/>
</dbReference>
<protein>
    <recommendedName>
        <fullName evidence="15">Tryptophan synthase beta chain</fullName>
    </recommendedName>
</protein>
<evidence type="ECO:0000313" key="13">
    <source>
        <dbReference type="EMBL" id="CAJ1391449.1"/>
    </source>
</evidence>
<evidence type="ECO:0000256" key="5">
    <source>
        <dbReference type="ARBA" id="ARBA00022822"/>
    </source>
</evidence>
<dbReference type="InterPro" id="IPR013785">
    <property type="entry name" value="Aldolase_TIM"/>
</dbReference>
<evidence type="ECO:0000256" key="2">
    <source>
        <dbReference type="ARBA" id="ARBA00004664"/>
    </source>
</evidence>
<dbReference type="Pfam" id="PF00697">
    <property type="entry name" value="PRAI"/>
    <property type="match status" value="1"/>
</dbReference>
<dbReference type="EMBL" id="CAUJNA010002223">
    <property type="protein sequence ID" value="CAJ1391449.1"/>
    <property type="molecule type" value="Genomic_DNA"/>
</dbReference>
<evidence type="ECO:0000256" key="9">
    <source>
        <dbReference type="ARBA" id="ARBA00023239"/>
    </source>
</evidence>
<evidence type="ECO:0008006" key="15">
    <source>
        <dbReference type="Google" id="ProtNLM"/>
    </source>
</evidence>
<keyword evidence="8" id="KW-0413">Isomerase</keyword>
<keyword evidence="14" id="KW-1185">Reference proteome</keyword>
<evidence type="ECO:0000256" key="6">
    <source>
        <dbReference type="ARBA" id="ARBA00022898"/>
    </source>
</evidence>
<dbReference type="CDD" id="cd00405">
    <property type="entry name" value="PRAI"/>
    <property type="match status" value="1"/>
</dbReference>
<comment type="caution">
    <text evidence="13">The sequence shown here is derived from an EMBL/GenBank/DDBJ whole genome shotgun (WGS) entry which is preliminary data.</text>
</comment>
<comment type="catalytic activity">
    <reaction evidence="10">
        <text>(1S,2R)-1-C-(indol-3-yl)glycerol 3-phosphate + L-serine = D-glyceraldehyde 3-phosphate + L-tryptophan + H2O</text>
        <dbReference type="Rhea" id="RHEA:10532"/>
        <dbReference type="ChEBI" id="CHEBI:15377"/>
        <dbReference type="ChEBI" id="CHEBI:33384"/>
        <dbReference type="ChEBI" id="CHEBI:57912"/>
        <dbReference type="ChEBI" id="CHEBI:58866"/>
        <dbReference type="ChEBI" id="CHEBI:59776"/>
        <dbReference type="EC" id="4.2.1.20"/>
    </reaction>
</comment>
<dbReference type="PANTHER" id="PTHR48077">
    <property type="entry name" value="TRYPTOPHAN SYNTHASE-RELATED"/>
    <property type="match status" value="1"/>
</dbReference>
<dbReference type="InterPro" id="IPR036052">
    <property type="entry name" value="TrpB-like_PALP_sf"/>
</dbReference>
<dbReference type="Gene3D" id="3.20.20.70">
    <property type="entry name" value="Aldolase class I"/>
    <property type="match status" value="1"/>
</dbReference>
<dbReference type="Gene3D" id="3.40.50.1100">
    <property type="match status" value="2"/>
</dbReference>
<dbReference type="InterPro" id="IPR006653">
    <property type="entry name" value="Trp_synth_b_CS"/>
</dbReference>
<evidence type="ECO:0000259" key="11">
    <source>
        <dbReference type="Pfam" id="PF00291"/>
    </source>
</evidence>
<dbReference type="PANTHER" id="PTHR48077:SF3">
    <property type="entry name" value="TRYPTOPHAN SYNTHASE"/>
    <property type="match status" value="1"/>
</dbReference>
<dbReference type="InterPro" id="IPR006654">
    <property type="entry name" value="Trp_synth_beta"/>
</dbReference>
<comment type="cofactor">
    <cofactor evidence="1">
        <name>pyridoxal 5'-phosphate</name>
        <dbReference type="ChEBI" id="CHEBI:597326"/>
    </cofactor>
</comment>
<feature type="domain" description="Tryptophan synthase beta chain-like PALP" evidence="11">
    <location>
        <begin position="276"/>
        <end position="600"/>
    </location>
</feature>
<dbReference type="InterPro" id="IPR011060">
    <property type="entry name" value="RibuloseP-bd_barrel"/>
</dbReference>
<dbReference type="NCBIfam" id="TIGR00263">
    <property type="entry name" value="trpB"/>
    <property type="match status" value="1"/>
</dbReference>
<evidence type="ECO:0000256" key="10">
    <source>
        <dbReference type="ARBA" id="ARBA00049047"/>
    </source>
</evidence>
<proteinExistence type="inferred from homology"/>
<comment type="pathway">
    <text evidence="2">Amino-acid biosynthesis; L-tryptophan biosynthesis; L-tryptophan from chorismate: step 3/5.</text>
</comment>
<keyword evidence="7" id="KW-0057">Aromatic amino acid biosynthesis</keyword>
<comment type="pathway">
    <text evidence="3">Amino-acid biosynthesis; L-tryptophan biosynthesis; L-tryptophan from chorismate: step 5/5.</text>
</comment>
<evidence type="ECO:0000256" key="3">
    <source>
        <dbReference type="ARBA" id="ARBA00004733"/>
    </source>
</evidence>
<dbReference type="InterPro" id="IPR001926">
    <property type="entry name" value="TrpB-like_PALP"/>
</dbReference>
<keyword evidence="6" id="KW-0663">Pyridoxal phosphate</keyword>
<dbReference type="FunFam" id="3.40.50.1100:FF:000004">
    <property type="entry name" value="Tryptophan synthase beta chain"/>
    <property type="match status" value="1"/>
</dbReference>
<dbReference type="HAMAP" id="MF_00135">
    <property type="entry name" value="PRAI"/>
    <property type="match status" value="1"/>
</dbReference>
<evidence type="ECO:0000259" key="12">
    <source>
        <dbReference type="Pfam" id="PF00697"/>
    </source>
</evidence>
<gene>
    <name evidence="13" type="ORF">EVOR1521_LOCUS16713</name>
</gene>
<dbReference type="AlphaFoldDB" id="A0AA36MYL9"/>
<dbReference type="NCBIfam" id="NF002295">
    <property type="entry name" value="PRK01222.1-1"/>
    <property type="match status" value="1"/>
</dbReference>
<evidence type="ECO:0000256" key="7">
    <source>
        <dbReference type="ARBA" id="ARBA00023141"/>
    </source>
</evidence>
<evidence type="ECO:0000256" key="8">
    <source>
        <dbReference type="ARBA" id="ARBA00023235"/>
    </source>
</evidence>
<name>A0AA36MYL9_9DINO</name>
<dbReference type="PROSITE" id="PS00168">
    <property type="entry name" value="TRP_SYNTHASE_BETA"/>
    <property type="match status" value="1"/>
</dbReference>
<reference evidence="13" key="1">
    <citation type="submission" date="2023-08" db="EMBL/GenBank/DDBJ databases">
        <authorList>
            <person name="Chen Y."/>
            <person name="Shah S."/>
            <person name="Dougan E. K."/>
            <person name="Thang M."/>
            <person name="Chan C."/>
        </authorList>
    </citation>
    <scope>NUCLEOTIDE SEQUENCE</scope>
</reference>
<evidence type="ECO:0000256" key="4">
    <source>
        <dbReference type="ARBA" id="ARBA00022605"/>
    </source>
</evidence>
<evidence type="ECO:0000256" key="1">
    <source>
        <dbReference type="ARBA" id="ARBA00001933"/>
    </source>
</evidence>
<sequence>MSLDIKICGLSTPDAVDAAAAGGASHAGFIFFERSPRHVTPDDAAPLAARAKAAGVVTVAVTVDADDAELDRIVRTVRPDMLQLHGSESPERVAAVRARHGLPVMKAFAISDRDDLKKLDAYRGVADRFLLDANPPKGSDLPGGNGVSFDWSLLASLDADTDYMLSGGLDAGNVGEALGIAGPPGIDVSSGVESAPGIKDAGLIEAFFLAVAEAREQRQTAALGPDEQGMFGIFGGRFVAETLMPLILDLQDKWNQAKTDPEFQAELQHLNTHYTGRPSPIYFAERLTEHLGGAKIYFKRDELNHTGSHKINNCLGQILLAKRMGKTRIIAETGAGQHGVASATVAARFGFPCHVYMGATDIDRQAPNVFRMKLLGAEVTPVTAGNGTLKDAMNEALRDWVTNVESTYYIIGTAAGPHPYPEMVREFQSVIGKEAREQLLEIEGRLPDMLVAAVGGGSNAIGLFHPFLDDRNVQMVGVEAGGKGLDTDEHCASLTAGSPGVLHGNRTYLLQDGDGQIEEGHSISAGLDYPGIGPEHSYLKDTGRVDYVPIMDTEALEAFQLLSKIEGIIPALEPSHALAEVIKRAPKMRKDQIIVMNLCGRGDKDVFAVGKRLGFEM</sequence>
<dbReference type="InterPro" id="IPR023026">
    <property type="entry name" value="Trp_synth_beta/beta-like"/>
</dbReference>
<dbReference type="Proteomes" id="UP001178507">
    <property type="component" value="Unassembled WGS sequence"/>
</dbReference>
<accession>A0AA36MYL9</accession>
<dbReference type="GO" id="GO:0004834">
    <property type="term" value="F:tryptophan synthase activity"/>
    <property type="evidence" value="ECO:0007669"/>
    <property type="project" value="UniProtKB-EC"/>
</dbReference>